<feature type="compositionally biased region" description="Polar residues" evidence="1">
    <location>
        <begin position="573"/>
        <end position="585"/>
    </location>
</feature>
<sequence length="976" mass="101925">MTDTDRFKPAGRLGPAATGASAVKPSPTMSPFSSPQGSPPALATAVPHSASASSSPSSDSPSSRFSPSSSSSSSSSAFTSGDADCGHGADSIIIIHTHPPRLNSPRHRPAASPLPSCRASTVSAGPGPDPAPRQAASTAPAADCQHDSSTAPSRAATPASTTLLAVTAAATAEPAGTITTTTASAPSSSLPPCCESEPPTRARWASAPVRASAHPPPQPTPRHAVAVAQAEAFPGRQPPLLLERLARSDDLALCRPPVSTPVRVPPIRAFRSSSSRRGRFAALDMNLRSRPYGLDGHRYDGSDDTTLRALEGRDVVEGSLSRLDDPADVFLRIAKDESPRRVHNDSGAEAGQSSLYPSAGHRRPLSTVVTGNHVITSPPQPRRRLSDHQDRPRSSHLPESQAPDASRIATYRFLTRDKAPSNHPGDDSPVGRSRAESVGLRPASLIVRSPQVSFQEPDRDGSTYTRRRSSITDSQAAVRPSTSYATSGAGMPLSKTYNPSPLVRVGDSNTRPSPEQVHGLEGTDSTASTAGPSTVWDELDDIKSRIHRLELTGKLPSSSGTTGSRMSDERPATANTTVTSMSPSPKRQGVRSAEATVMATSPKEAHSVLNSTLAKMRPLVSADIFRALESAAQDAIGLSTMMGSPGQLGPISSGASTIGPGNTVTDRQLRRKADGVCRSLTELCVALGEGVTVQPGSARSAQPSTFGQLDGPSTPTLPRSYSGLPAPRRSSIAVDTGLTKSNSSPRVLSRLEERRNNLLNGTSLPSPRLSAPPPSESGVGRRSSLAVGRTRRTGAEDDEDGRSTILRSRRAGTEEPDEGRRSSLLVRNRRGTVGAEADDTTGPGAPSRAVTQFGLLRGRSGQNLTLDTATSPTDPSARPGAGTARRHFVSSTGPQPSRLAALAGSGSAPPRRYLERSTMDHDGSTIMRSVEDQPSRPPPLSQGISHMRASSLSAKRQARESVASPASPATLAGTYR</sequence>
<feature type="compositionally biased region" description="Polar residues" evidence="1">
    <location>
        <begin position="863"/>
        <end position="874"/>
    </location>
</feature>
<feature type="region of interest" description="Disordered" evidence="1">
    <location>
        <begin position="863"/>
        <end position="976"/>
    </location>
</feature>
<reference evidence="2 3" key="2">
    <citation type="journal article" date="2017" name="Sci. Rep.">
        <title>Ant-infecting Ophiocordyceps genomes reveal a high diversity of potential behavioral manipulation genes and a possible major role for enterotoxins.</title>
        <authorList>
            <person name="de Bekker C."/>
            <person name="Ohm R.A."/>
            <person name="Evans H.C."/>
            <person name="Brachmann A."/>
            <person name="Hughes D.P."/>
        </authorList>
    </citation>
    <scope>NUCLEOTIDE SEQUENCE [LARGE SCALE GENOMIC DNA]</scope>
    <source>
        <strain evidence="2 3">SC16a</strain>
    </source>
</reference>
<feature type="region of interest" description="Disordered" evidence="1">
    <location>
        <begin position="338"/>
        <end position="536"/>
    </location>
</feature>
<feature type="compositionally biased region" description="Low complexity" evidence="1">
    <location>
        <begin position="896"/>
        <end position="911"/>
    </location>
</feature>
<feature type="region of interest" description="Disordered" evidence="1">
    <location>
        <begin position="550"/>
        <end position="590"/>
    </location>
</feature>
<organism evidence="2 3">
    <name type="scientific">Ophiocordyceps unilateralis</name>
    <name type="common">Zombie-ant fungus</name>
    <name type="synonym">Torrubia unilateralis</name>
    <dbReference type="NCBI Taxonomy" id="268505"/>
    <lineage>
        <taxon>Eukaryota</taxon>
        <taxon>Fungi</taxon>
        <taxon>Dikarya</taxon>
        <taxon>Ascomycota</taxon>
        <taxon>Pezizomycotina</taxon>
        <taxon>Sordariomycetes</taxon>
        <taxon>Hypocreomycetidae</taxon>
        <taxon>Hypocreales</taxon>
        <taxon>Ophiocordycipitaceae</taxon>
        <taxon>Ophiocordyceps</taxon>
    </lineage>
</organism>
<gene>
    <name evidence="2" type="ORF">XA68_15126</name>
</gene>
<dbReference type="AlphaFoldDB" id="A0A2A9P924"/>
<name>A0A2A9P924_OPHUN</name>
<dbReference type="Proteomes" id="UP000037136">
    <property type="component" value="Unassembled WGS sequence"/>
</dbReference>
<feature type="compositionally biased region" description="Basic and acidic residues" evidence="1">
    <location>
        <begin position="414"/>
        <end position="426"/>
    </location>
</feature>
<feature type="compositionally biased region" description="Polar residues" evidence="1">
    <location>
        <begin position="694"/>
        <end position="719"/>
    </location>
</feature>
<evidence type="ECO:0008006" key="4">
    <source>
        <dbReference type="Google" id="ProtNLM"/>
    </source>
</evidence>
<feature type="region of interest" description="Disordered" evidence="1">
    <location>
        <begin position="692"/>
        <end position="849"/>
    </location>
</feature>
<dbReference type="OrthoDB" id="5369729at2759"/>
<evidence type="ECO:0000313" key="2">
    <source>
        <dbReference type="EMBL" id="PFH57393.1"/>
    </source>
</evidence>
<feature type="compositionally biased region" description="Basic and acidic residues" evidence="1">
    <location>
        <begin position="384"/>
        <end position="393"/>
    </location>
</feature>
<feature type="compositionally biased region" description="Low complexity" evidence="1">
    <location>
        <begin position="172"/>
        <end position="199"/>
    </location>
</feature>
<dbReference type="EMBL" id="LAZP02000414">
    <property type="protein sequence ID" value="PFH57393.1"/>
    <property type="molecule type" value="Genomic_DNA"/>
</dbReference>
<feature type="compositionally biased region" description="Low complexity" evidence="1">
    <location>
        <begin position="132"/>
        <end position="159"/>
    </location>
</feature>
<feature type="compositionally biased region" description="Polar residues" evidence="1">
    <location>
        <begin position="555"/>
        <end position="565"/>
    </location>
</feature>
<proteinExistence type="predicted"/>
<accession>A0A2A9P924</accession>
<feature type="compositionally biased region" description="Low complexity" evidence="1">
    <location>
        <begin position="49"/>
        <end position="77"/>
    </location>
</feature>
<feature type="region of interest" description="Disordered" evidence="1">
    <location>
        <begin position="1"/>
        <end position="159"/>
    </location>
</feature>
<evidence type="ECO:0000313" key="3">
    <source>
        <dbReference type="Proteomes" id="UP000037136"/>
    </source>
</evidence>
<reference evidence="2 3" key="1">
    <citation type="journal article" date="2015" name="BMC Genomics">
        <title>Gene expression during zombie ant biting behavior reflects the complexity underlying fungal parasitic behavioral manipulation.</title>
        <authorList>
            <person name="de Bekker C."/>
            <person name="Ohm R.A."/>
            <person name="Loreto R.G."/>
            <person name="Sebastian A."/>
            <person name="Albert I."/>
            <person name="Merrow M."/>
            <person name="Brachmann A."/>
            <person name="Hughes D.P."/>
        </authorList>
    </citation>
    <scope>NUCLEOTIDE SEQUENCE [LARGE SCALE GENOMIC DNA]</scope>
    <source>
        <strain evidence="2 3">SC16a</strain>
    </source>
</reference>
<feature type="compositionally biased region" description="Polar residues" evidence="1">
    <location>
        <begin position="942"/>
        <end position="954"/>
    </location>
</feature>
<feature type="compositionally biased region" description="Polar residues" evidence="1">
    <location>
        <begin position="27"/>
        <end position="36"/>
    </location>
</feature>
<feature type="region of interest" description="Disordered" evidence="1">
    <location>
        <begin position="172"/>
        <end position="225"/>
    </location>
</feature>
<feature type="compositionally biased region" description="Low complexity" evidence="1">
    <location>
        <begin position="757"/>
        <end position="769"/>
    </location>
</feature>
<dbReference type="STRING" id="268505.A0A2A9P924"/>
<evidence type="ECO:0000256" key="1">
    <source>
        <dbReference type="SAM" id="MobiDB-lite"/>
    </source>
</evidence>
<protein>
    <recommendedName>
        <fullName evidence="4">LPXTG-motif cell wall anchor domain protein</fullName>
    </recommendedName>
</protein>
<feature type="compositionally biased region" description="Polar residues" evidence="1">
    <location>
        <begin position="523"/>
        <end position="532"/>
    </location>
</feature>
<feature type="compositionally biased region" description="Polar residues" evidence="1">
    <location>
        <begin position="471"/>
        <end position="486"/>
    </location>
</feature>
<feature type="compositionally biased region" description="Polar residues" evidence="1">
    <location>
        <begin position="367"/>
        <end position="377"/>
    </location>
</feature>
<feature type="compositionally biased region" description="Basic and acidic residues" evidence="1">
    <location>
        <begin position="912"/>
        <end position="934"/>
    </location>
</feature>
<keyword evidence="3" id="KW-1185">Reference proteome</keyword>
<comment type="caution">
    <text evidence="2">The sequence shown here is derived from an EMBL/GenBank/DDBJ whole genome shotgun (WGS) entry which is preliminary data.</text>
</comment>